<keyword evidence="2" id="KW-1185">Reference proteome</keyword>
<organism evidence="1 2">
    <name type="scientific">Ruthenibacterium intestinale</name>
    <dbReference type="NCBI Taxonomy" id="3133163"/>
    <lineage>
        <taxon>Bacteria</taxon>
        <taxon>Bacillati</taxon>
        <taxon>Bacillota</taxon>
        <taxon>Clostridia</taxon>
        <taxon>Eubacteriales</taxon>
        <taxon>Oscillospiraceae</taxon>
        <taxon>Ruthenibacterium</taxon>
    </lineage>
</organism>
<protein>
    <submittedName>
        <fullName evidence="1">Uncharacterized protein</fullName>
    </submittedName>
</protein>
<comment type="caution">
    <text evidence="1">The sequence shown here is derived from an EMBL/GenBank/DDBJ whole genome shotgun (WGS) entry which is preliminary data.</text>
</comment>
<evidence type="ECO:0000313" key="2">
    <source>
        <dbReference type="Proteomes" id="UP001477672"/>
    </source>
</evidence>
<dbReference type="EMBL" id="JBBMFA010000111">
    <property type="protein sequence ID" value="MEQ2521606.1"/>
    <property type="molecule type" value="Genomic_DNA"/>
</dbReference>
<name>A0ABV1GIC3_9FIRM</name>
<proteinExistence type="predicted"/>
<reference evidence="1 2" key="1">
    <citation type="submission" date="2024-03" db="EMBL/GenBank/DDBJ databases">
        <title>Human intestinal bacterial collection.</title>
        <authorList>
            <person name="Pauvert C."/>
            <person name="Hitch T.C.A."/>
            <person name="Clavel T."/>
        </authorList>
    </citation>
    <scope>NUCLEOTIDE SEQUENCE [LARGE SCALE GENOMIC DNA]</scope>
    <source>
        <strain evidence="1 2">CLA-JM-H11</strain>
    </source>
</reference>
<sequence length="52" mass="6060">MAELDPKEYLDDLTLYKDKAFDYEETAQVFDLMADLFEKAVETGVHIKAEKM</sequence>
<dbReference type="RefSeq" id="WP_349217067.1">
    <property type="nucleotide sequence ID" value="NZ_JBBMFA010000111.1"/>
</dbReference>
<gene>
    <name evidence="1" type="ORF">WMO24_14390</name>
</gene>
<accession>A0ABV1GIC3</accession>
<evidence type="ECO:0000313" key="1">
    <source>
        <dbReference type="EMBL" id="MEQ2521606.1"/>
    </source>
</evidence>
<dbReference type="Proteomes" id="UP001477672">
    <property type="component" value="Unassembled WGS sequence"/>
</dbReference>